<accession>M5IME2</accession>
<reference evidence="1 2" key="1">
    <citation type="journal article" date="2013" name="Genome Announc.">
        <title>Genome Sequence of Campylobacter showae UNSWCD, Isolated from a Patient with Crohn's Disease.</title>
        <authorList>
            <person name="Tay A.P."/>
            <person name="Kaakoush N.O."/>
            <person name="Deshpande N.P."/>
            <person name="Chen Z."/>
            <person name="Mitchell H."/>
            <person name="Wilkins M.R."/>
        </authorList>
    </citation>
    <scope>NUCLEOTIDE SEQUENCE [LARGE SCALE GENOMIC DNA]</scope>
    <source>
        <strain evidence="1 2">CSUNSWCD</strain>
    </source>
</reference>
<sequence length="42" mass="5019">MAHFKFVNLRPIFIFILNFTHPDPYLESAKFEMSLISKFTAR</sequence>
<dbReference type="AlphaFoldDB" id="M5IME2"/>
<gene>
    <name evidence="1" type="ORF">CSUNSWCD_435</name>
</gene>
<dbReference type="Proteomes" id="UP000011939">
    <property type="component" value="Unassembled WGS sequence"/>
</dbReference>
<evidence type="ECO:0000313" key="2">
    <source>
        <dbReference type="Proteomes" id="UP000011939"/>
    </source>
</evidence>
<dbReference type="PATRIC" id="fig|1244083.3.peg.440"/>
<dbReference type="EMBL" id="AMZQ01000001">
    <property type="protein sequence ID" value="EKU12495.1"/>
    <property type="molecule type" value="Genomic_DNA"/>
</dbReference>
<evidence type="ECO:0000313" key="1">
    <source>
        <dbReference type="EMBL" id="EKU12495.1"/>
    </source>
</evidence>
<protein>
    <submittedName>
        <fullName evidence="1">Uncharacterized protein</fullName>
    </submittedName>
</protein>
<proteinExistence type="predicted"/>
<name>M5IME2_9BACT</name>
<dbReference type="STRING" id="1244083.CSUNSWCD_435"/>
<comment type="caution">
    <text evidence="1">The sequence shown here is derived from an EMBL/GenBank/DDBJ whole genome shotgun (WGS) entry which is preliminary data.</text>
</comment>
<organism evidence="1 2">
    <name type="scientific">Campylobacter showae CSUNSWCD</name>
    <dbReference type="NCBI Taxonomy" id="1244083"/>
    <lineage>
        <taxon>Bacteria</taxon>
        <taxon>Pseudomonadati</taxon>
        <taxon>Campylobacterota</taxon>
        <taxon>Epsilonproteobacteria</taxon>
        <taxon>Campylobacterales</taxon>
        <taxon>Campylobacteraceae</taxon>
        <taxon>Campylobacter</taxon>
    </lineage>
</organism>